<evidence type="ECO:0000256" key="2">
    <source>
        <dbReference type="ARBA" id="ARBA00023274"/>
    </source>
</evidence>
<protein>
    <submittedName>
        <fullName evidence="4">Ribosomal protein S10</fullName>
    </submittedName>
</protein>
<reference evidence="4" key="1">
    <citation type="submission" date="2020-12" db="EMBL/GenBank/DDBJ databases">
        <title>Complete mitochondrial genome of Rhizosolenia setigera (Coscinodiscophyceae, Bacillariophyta).</title>
        <authorList>
            <person name="Yao Y."/>
        </authorList>
    </citation>
    <scope>NUCLEOTIDE SEQUENCE</scope>
    <source>
        <strain evidence="4">CNS00456</strain>
    </source>
</reference>
<dbReference type="AlphaFoldDB" id="A0A8A6KGW7"/>
<dbReference type="InterPro" id="IPR027486">
    <property type="entry name" value="Ribosomal_uS10_dom"/>
</dbReference>
<evidence type="ECO:0000259" key="3">
    <source>
        <dbReference type="Pfam" id="PF00338"/>
    </source>
</evidence>
<dbReference type="GO" id="GO:1990904">
    <property type="term" value="C:ribonucleoprotein complex"/>
    <property type="evidence" value="ECO:0007669"/>
    <property type="project" value="UniProtKB-KW"/>
</dbReference>
<name>A0A8A6KGW7_9STRA</name>
<accession>A0A8A6KGW7</accession>
<feature type="domain" description="Small ribosomal subunit protein uS10" evidence="3">
    <location>
        <begin position="23"/>
        <end position="87"/>
    </location>
</feature>
<organism evidence="4">
    <name type="scientific">Sundstroemia setigera</name>
    <dbReference type="NCBI Taxonomy" id="3005"/>
    <lineage>
        <taxon>Eukaryota</taxon>
        <taxon>Sar</taxon>
        <taxon>Stramenopiles</taxon>
        <taxon>Ochrophyta</taxon>
        <taxon>Bacillariophyta</taxon>
        <taxon>Coscinodiscophyceae</taxon>
        <taxon>Rhizosoleniophycidae</taxon>
        <taxon>Rhizosoleniales</taxon>
        <taxon>Rhizosoleniaceae</taxon>
        <taxon>Sundstroemia</taxon>
    </lineage>
</organism>
<dbReference type="RefSeq" id="YP_010241682.1">
    <property type="nucleotide sequence ID" value="NC_059919.1"/>
</dbReference>
<keyword evidence="1 4" id="KW-0689">Ribosomal protein</keyword>
<dbReference type="GO" id="GO:0005840">
    <property type="term" value="C:ribosome"/>
    <property type="evidence" value="ECO:0007669"/>
    <property type="project" value="UniProtKB-KW"/>
</dbReference>
<keyword evidence="2" id="KW-0687">Ribonucleoprotein</keyword>
<keyword evidence="4" id="KW-0496">Mitochondrion</keyword>
<dbReference type="GeneID" id="69240829"/>
<evidence type="ECO:0000256" key="1">
    <source>
        <dbReference type="ARBA" id="ARBA00022980"/>
    </source>
</evidence>
<gene>
    <name evidence="4" type="primary">rps10</name>
</gene>
<geneLocation type="mitochondrion" evidence="4"/>
<dbReference type="SUPFAM" id="SSF54999">
    <property type="entry name" value="Ribosomal protein S10"/>
    <property type="match status" value="1"/>
</dbReference>
<dbReference type="Gene3D" id="3.30.70.600">
    <property type="entry name" value="Ribosomal protein S10 domain"/>
    <property type="match status" value="1"/>
</dbReference>
<evidence type="ECO:0000313" key="4">
    <source>
        <dbReference type="EMBL" id="QTI82370.1"/>
    </source>
</evidence>
<dbReference type="EMBL" id="MW392567">
    <property type="protein sequence ID" value="QTI82370.1"/>
    <property type="molecule type" value="Genomic_DNA"/>
</dbReference>
<proteinExistence type="predicted"/>
<sequence>MKLILNISSKNLYSLKLFNYLLIKSFFKNNNLQYYFKLLLKKKKLNFFSLLKSPHVNKTAQSQFETRTFNRTIIFKNSVSKIILILLIIKSIYSGSFPEIKLTILFDYSINNTYSNKFPIIENEKILYLLKKLDIKGNVLLTKT</sequence>
<dbReference type="InterPro" id="IPR036838">
    <property type="entry name" value="Ribosomal_uS10_dom_sf"/>
</dbReference>
<dbReference type="Pfam" id="PF00338">
    <property type="entry name" value="Ribosomal_S10"/>
    <property type="match status" value="1"/>
</dbReference>